<dbReference type="OrthoDB" id="1625734at2"/>
<comment type="caution">
    <text evidence="3">The sequence shown here is derived from an EMBL/GenBank/DDBJ whole genome shotgun (WGS) entry which is preliminary data.</text>
</comment>
<evidence type="ECO:0000313" key="3">
    <source>
        <dbReference type="EMBL" id="EFR42976.1"/>
    </source>
</evidence>
<dbReference type="InterPro" id="IPR011053">
    <property type="entry name" value="Single_hybrid_motif"/>
</dbReference>
<protein>
    <submittedName>
        <fullName evidence="3">Gram-positive signal peptide protein, YSIRK family</fullName>
    </submittedName>
</protein>
<reference evidence="3 4" key="1">
    <citation type="submission" date="2010-11" db="EMBL/GenBank/DDBJ databases">
        <authorList>
            <person name="Durkin A.S."/>
            <person name="Madupu R."/>
            <person name="Torralba M."/>
            <person name="Gillis M."/>
            <person name="Methe B."/>
            <person name="Sutton G."/>
            <person name="Nelson K.E."/>
        </authorList>
    </citation>
    <scope>NUCLEOTIDE SEQUENCE [LARGE SCALE GENOMIC DNA]</scope>
    <source>
        <strain evidence="3 4">UPII 345-E</strain>
    </source>
</reference>
<feature type="signal peptide" evidence="1">
    <location>
        <begin position="1"/>
        <end position="23"/>
    </location>
</feature>
<dbReference type="Pfam" id="PF00364">
    <property type="entry name" value="Biotin_lipoyl"/>
    <property type="match status" value="1"/>
</dbReference>
<dbReference type="Proteomes" id="UP000004594">
    <property type="component" value="Unassembled WGS sequence"/>
</dbReference>
<dbReference type="SUPFAM" id="SSF51230">
    <property type="entry name" value="Single hybrid motif"/>
    <property type="match status" value="1"/>
</dbReference>
<sequence>MKKIYKIGIISIILALLGSVVYAAQSAVQKSVLSGVVTSVIQEGQHVKEGDILVTVDSLAGPVPAVRATGDGVVNEVKVQEGTEIKQGDVAVILEI</sequence>
<organism evidence="3 4">
    <name type="scientific">Dialister micraerophilus UPII 345-E</name>
    <dbReference type="NCBI Taxonomy" id="910314"/>
    <lineage>
        <taxon>Bacteria</taxon>
        <taxon>Bacillati</taxon>
        <taxon>Bacillota</taxon>
        <taxon>Negativicutes</taxon>
        <taxon>Veillonellales</taxon>
        <taxon>Veillonellaceae</taxon>
        <taxon>Dialister</taxon>
    </lineage>
</organism>
<keyword evidence="1" id="KW-0732">Signal</keyword>
<evidence type="ECO:0000256" key="1">
    <source>
        <dbReference type="SAM" id="SignalP"/>
    </source>
</evidence>
<proteinExistence type="predicted"/>
<dbReference type="RefSeq" id="WP_007554383.1">
    <property type="nucleotide sequence ID" value="NZ_AENT01000012.1"/>
</dbReference>
<evidence type="ECO:0000259" key="2">
    <source>
        <dbReference type="Pfam" id="PF00364"/>
    </source>
</evidence>
<dbReference type="Gene3D" id="2.40.50.100">
    <property type="match status" value="1"/>
</dbReference>
<feature type="chain" id="PRO_5003185249" evidence="1">
    <location>
        <begin position="24"/>
        <end position="96"/>
    </location>
</feature>
<accession>E4L8K0</accession>
<dbReference type="AlphaFoldDB" id="E4L8K0"/>
<dbReference type="eggNOG" id="ENOG5033DEY">
    <property type="taxonomic scope" value="Bacteria"/>
</dbReference>
<gene>
    <name evidence="3" type="ORF">HMPREF9220_1186</name>
</gene>
<dbReference type="EMBL" id="AENT01000012">
    <property type="protein sequence ID" value="EFR42976.1"/>
    <property type="molecule type" value="Genomic_DNA"/>
</dbReference>
<dbReference type="InterPro" id="IPR000089">
    <property type="entry name" value="Biotin_lipoyl"/>
</dbReference>
<evidence type="ECO:0000313" key="4">
    <source>
        <dbReference type="Proteomes" id="UP000004594"/>
    </source>
</evidence>
<name>E4L8K0_9FIRM</name>
<feature type="domain" description="Lipoyl-binding" evidence="2">
    <location>
        <begin position="30"/>
        <end position="92"/>
    </location>
</feature>